<dbReference type="Proteomes" id="UP000289738">
    <property type="component" value="Chromosome B09"/>
</dbReference>
<dbReference type="EMBL" id="SDMP01000019">
    <property type="protein sequence ID" value="RYQ89501.1"/>
    <property type="molecule type" value="Genomic_DNA"/>
</dbReference>
<reference evidence="2 3" key="1">
    <citation type="submission" date="2019-01" db="EMBL/GenBank/DDBJ databases">
        <title>Sequencing of cultivated peanut Arachis hypogaea provides insights into genome evolution and oil improvement.</title>
        <authorList>
            <person name="Chen X."/>
        </authorList>
    </citation>
    <scope>NUCLEOTIDE SEQUENCE [LARGE SCALE GENOMIC DNA]</scope>
    <source>
        <strain evidence="3">cv. Fuhuasheng</strain>
        <tissue evidence="2">Leaves</tissue>
    </source>
</reference>
<proteinExistence type="predicted"/>
<name>A0A444XIK6_ARAHY</name>
<protein>
    <recommendedName>
        <fullName evidence="4">Secreted protein</fullName>
    </recommendedName>
</protein>
<accession>A0A444XIK6</accession>
<evidence type="ECO:0000313" key="3">
    <source>
        <dbReference type="Proteomes" id="UP000289738"/>
    </source>
</evidence>
<feature type="chain" id="PRO_5019392688" description="Secreted protein" evidence="1">
    <location>
        <begin position="30"/>
        <end position="93"/>
    </location>
</feature>
<gene>
    <name evidence="2" type="ORF">Ahy_B09g096107</name>
</gene>
<feature type="signal peptide" evidence="1">
    <location>
        <begin position="1"/>
        <end position="29"/>
    </location>
</feature>
<evidence type="ECO:0000313" key="2">
    <source>
        <dbReference type="EMBL" id="RYQ89501.1"/>
    </source>
</evidence>
<organism evidence="2 3">
    <name type="scientific">Arachis hypogaea</name>
    <name type="common">Peanut</name>
    <dbReference type="NCBI Taxonomy" id="3818"/>
    <lineage>
        <taxon>Eukaryota</taxon>
        <taxon>Viridiplantae</taxon>
        <taxon>Streptophyta</taxon>
        <taxon>Embryophyta</taxon>
        <taxon>Tracheophyta</taxon>
        <taxon>Spermatophyta</taxon>
        <taxon>Magnoliopsida</taxon>
        <taxon>eudicotyledons</taxon>
        <taxon>Gunneridae</taxon>
        <taxon>Pentapetalae</taxon>
        <taxon>rosids</taxon>
        <taxon>fabids</taxon>
        <taxon>Fabales</taxon>
        <taxon>Fabaceae</taxon>
        <taxon>Papilionoideae</taxon>
        <taxon>50 kb inversion clade</taxon>
        <taxon>dalbergioids sensu lato</taxon>
        <taxon>Dalbergieae</taxon>
        <taxon>Pterocarpus clade</taxon>
        <taxon>Arachis</taxon>
    </lineage>
</organism>
<keyword evidence="3" id="KW-1185">Reference proteome</keyword>
<sequence>MKASSPLPSTSYFSPWLLLLLLPPLPLPPLPLPPLCVAQSLSLIPCVARDPSGAALVASTPMVAELSLPLLSSHLLPLAPLPSNLNSLSRFFS</sequence>
<keyword evidence="1" id="KW-0732">Signal</keyword>
<evidence type="ECO:0008006" key="4">
    <source>
        <dbReference type="Google" id="ProtNLM"/>
    </source>
</evidence>
<comment type="caution">
    <text evidence="2">The sequence shown here is derived from an EMBL/GenBank/DDBJ whole genome shotgun (WGS) entry which is preliminary data.</text>
</comment>
<evidence type="ECO:0000256" key="1">
    <source>
        <dbReference type="SAM" id="SignalP"/>
    </source>
</evidence>
<dbReference type="AlphaFoldDB" id="A0A444XIK6"/>